<gene>
    <name evidence="9" type="ORF">HNR70_002506</name>
</gene>
<feature type="domain" description="Glycosyltransferase 2-like" evidence="7">
    <location>
        <begin position="58"/>
        <end position="161"/>
    </location>
</feature>
<evidence type="ECO:0000256" key="1">
    <source>
        <dbReference type="ARBA" id="ARBA00004141"/>
    </source>
</evidence>
<evidence type="ECO:0000313" key="9">
    <source>
        <dbReference type="EMBL" id="MBB5832693.1"/>
    </source>
</evidence>
<organism evidence="9 10">
    <name type="scientific">Brachybacterium aquaticum</name>
    <dbReference type="NCBI Taxonomy" id="1432564"/>
    <lineage>
        <taxon>Bacteria</taxon>
        <taxon>Bacillati</taxon>
        <taxon>Actinomycetota</taxon>
        <taxon>Actinomycetes</taxon>
        <taxon>Micrococcales</taxon>
        <taxon>Dermabacteraceae</taxon>
        <taxon>Brachybacterium</taxon>
    </lineage>
</organism>
<protein>
    <submittedName>
        <fullName evidence="9">Putative flippase GtrA</fullName>
    </submittedName>
</protein>
<dbReference type="GO" id="GO:0016020">
    <property type="term" value="C:membrane"/>
    <property type="evidence" value="ECO:0007669"/>
    <property type="project" value="UniProtKB-SubCell"/>
</dbReference>
<dbReference type="SUPFAM" id="SSF53448">
    <property type="entry name" value="Nucleotide-diphospho-sugar transferases"/>
    <property type="match status" value="1"/>
</dbReference>
<sequence>MSLLPARRPVQSAVAESAPAAPAAPVVPGASAIPVPGGATASRAGGAVVLIPALDPGPELVDLVRELRTAGVGTVIVDDGSPERSAVTFDRCELLGAVVLHLPVNQGKGAALRRGFSLVASRFPGAGVVTADADGQHRLADVLQVREVLDARTAAGADPAIVLGVRTADRGAVPLRSRLGNAVSAAAFRAVSGVRLEDTQTGLRGVPSSLLAWSTTLPGDRYEYEYVQLVAAARAGIALHQVPISTVYIEDNASSHFRPLRDSGRVLGPVLAFAATGLGSFAVDTALFLGLAALGAPAWLALVLARVLSAAGNFTANRHLVFREGRRVPLGRSLLRYAALAAGVLAGGVLVVDALLALGESLLVAKLTADLLLFVLSYLVQRLVVFRDR</sequence>
<feature type="domain" description="GtrA/DPMS transmembrane" evidence="8">
    <location>
        <begin position="273"/>
        <end position="386"/>
    </location>
</feature>
<dbReference type="Gene3D" id="3.90.550.10">
    <property type="entry name" value="Spore Coat Polysaccharide Biosynthesis Protein SpsA, Chain A"/>
    <property type="match status" value="1"/>
</dbReference>
<keyword evidence="5 6" id="KW-0472">Membrane</keyword>
<keyword evidence="3 6" id="KW-0812">Transmembrane</keyword>
<dbReference type="EMBL" id="JACHLZ010000001">
    <property type="protein sequence ID" value="MBB5832693.1"/>
    <property type="molecule type" value="Genomic_DNA"/>
</dbReference>
<dbReference type="Proteomes" id="UP000588158">
    <property type="component" value="Unassembled WGS sequence"/>
</dbReference>
<proteinExistence type="inferred from homology"/>
<dbReference type="InterPro" id="IPR007267">
    <property type="entry name" value="GtrA_DPMS_TM"/>
</dbReference>
<feature type="transmembrane region" description="Helical" evidence="6">
    <location>
        <begin position="337"/>
        <end position="357"/>
    </location>
</feature>
<dbReference type="Pfam" id="PF04138">
    <property type="entry name" value="GtrA_DPMS_TM"/>
    <property type="match status" value="1"/>
</dbReference>
<evidence type="ECO:0000256" key="6">
    <source>
        <dbReference type="SAM" id="Phobius"/>
    </source>
</evidence>
<dbReference type="PANTHER" id="PTHR48090:SF6">
    <property type="entry name" value="SLR5056 PROTEIN"/>
    <property type="match status" value="1"/>
</dbReference>
<dbReference type="GO" id="GO:0000271">
    <property type="term" value="P:polysaccharide biosynthetic process"/>
    <property type="evidence" value="ECO:0007669"/>
    <property type="project" value="InterPro"/>
</dbReference>
<dbReference type="AlphaFoldDB" id="A0A841AFD5"/>
<dbReference type="InterPro" id="IPR050256">
    <property type="entry name" value="Glycosyltransferase_2"/>
</dbReference>
<feature type="transmembrane region" description="Helical" evidence="6">
    <location>
        <begin position="363"/>
        <end position="380"/>
    </location>
</feature>
<keyword evidence="10" id="KW-1185">Reference proteome</keyword>
<dbReference type="InterPro" id="IPR001173">
    <property type="entry name" value="Glyco_trans_2-like"/>
</dbReference>
<dbReference type="RefSeq" id="WP_184325974.1">
    <property type="nucleotide sequence ID" value="NZ_JACHLZ010000001.1"/>
</dbReference>
<dbReference type="CDD" id="cd04179">
    <property type="entry name" value="DPM_DPG-synthase_like"/>
    <property type="match status" value="1"/>
</dbReference>
<comment type="caution">
    <text evidence="9">The sequence shown here is derived from an EMBL/GenBank/DDBJ whole genome shotgun (WGS) entry which is preliminary data.</text>
</comment>
<dbReference type="Pfam" id="PF00535">
    <property type="entry name" value="Glycos_transf_2"/>
    <property type="match status" value="1"/>
</dbReference>
<evidence type="ECO:0000313" key="10">
    <source>
        <dbReference type="Proteomes" id="UP000588158"/>
    </source>
</evidence>
<evidence type="ECO:0000256" key="3">
    <source>
        <dbReference type="ARBA" id="ARBA00022692"/>
    </source>
</evidence>
<evidence type="ECO:0000256" key="2">
    <source>
        <dbReference type="ARBA" id="ARBA00006739"/>
    </source>
</evidence>
<dbReference type="PANTHER" id="PTHR48090">
    <property type="entry name" value="UNDECAPRENYL-PHOSPHATE 4-DEOXY-4-FORMAMIDO-L-ARABINOSE TRANSFERASE-RELATED"/>
    <property type="match status" value="1"/>
</dbReference>
<accession>A0A841AFD5</accession>
<reference evidence="9 10" key="1">
    <citation type="submission" date="2020-08" db="EMBL/GenBank/DDBJ databases">
        <title>Sequencing the genomes of 1000 actinobacteria strains.</title>
        <authorList>
            <person name="Klenk H.-P."/>
        </authorList>
    </citation>
    <scope>NUCLEOTIDE SEQUENCE [LARGE SCALE GENOMIC DNA]</scope>
    <source>
        <strain evidence="9 10">DSM 28796</strain>
    </source>
</reference>
<evidence type="ECO:0000259" key="7">
    <source>
        <dbReference type="Pfam" id="PF00535"/>
    </source>
</evidence>
<comment type="subcellular location">
    <subcellularLocation>
        <location evidence="1">Membrane</location>
        <topology evidence="1">Multi-pass membrane protein</topology>
    </subcellularLocation>
</comment>
<name>A0A841AFD5_9MICO</name>
<evidence type="ECO:0000259" key="8">
    <source>
        <dbReference type="Pfam" id="PF04138"/>
    </source>
</evidence>
<evidence type="ECO:0000256" key="5">
    <source>
        <dbReference type="ARBA" id="ARBA00023136"/>
    </source>
</evidence>
<evidence type="ECO:0000256" key="4">
    <source>
        <dbReference type="ARBA" id="ARBA00022989"/>
    </source>
</evidence>
<keyword evidence="4 6" id="KW-1133">Transmembrane helix</keyword>
<comment type="similarity">
    <text evidence="2">Belongs to the glycosyltransferase 2 family.</text>
</comment>
<dbReference type="InterPro" id="IPR029044">
    <property type="entry name" value="Nucleotide-diphossugar_trans"/>
</dbReference>